<evidence type="ECO:0000256" key="1">
    <source>
        <dbReference type="ARBA" id="ARBA00022553"/>
    </source>
</evidence>
<evidence type="ECO:0000256" key="2">
    <source>
        <dbReference type="PROSITE-ProRule" id="PRU00169"/>
    </source>
</evidence>
<feature type="domain" description="Response regulatory" evidence="3">
    <location>
        <begin position="2"/>
        <end position="122"/>
    </location>
</feature>
<comment type="caution">
    <text evidence="4">The sequence shown here is derived from an EMBL/GenBank/DDBJ whole genome shotgun (WGS) entry which is preliminary data.</text>
</comment>
<name>A0A4Q1DD24_9BACT</name>
<dbReference type="EMBL" id="SDHZ01000001">
    <property type="protein sequence ID" value="RXK87382.1"/>
    <property type="molecule type" value="Genomic_DNA"/>
</dbReference>
<proteinExistence type="predicted"/>
<dbReference type="InterPro" id="IPR050595">
    <property type="entry name" value="Bact_response_regulator"/>
</dbReference>
<dbReference type="PANTHER" id="PTHR44591">
    <property type="entry name" value="STRESS RESPONSE REGULATOR PROTEIN 1"/>
    <property type="match status" value="1"/>
</dbReference>
<sequence length="131" mass="14480">MLCLIVDDDADDQELFSAAMEKTMLDNYTCIFAGDGAEAIALLNTAPVPDYIFLDLNMPRLNGLQCLSEIRKQERLQEVPVAIYSTSSDELSKNKALGLGATAFISKPTRFHELISKLNDFFSAHAPAKKH</sequence>
<dbReference type="Pfam" id="PF00072">
    <property type="entry name" value="Response_reg"/>
    <property type="match status" value="1"/>
</dbReference>
<dbReference type="AlphaFoldDB" id="A0A4Q1DD24"/>
<keyword evidence="5" id="KW-1185">Reference proteome</keyword>
<dbReference type="SMART" id="SM00448">
    <property type="entry name" value="REC"/>
    <property type="match status" value="1"/>
</dbReference>
<organism evidence="4 5">
    <name type="scientific">Filimonas effusa</name>
    <dbReference type="NCBI Taxonomy" id="2508721"/>
    <lineage>
        <taxon>Bacteria</taxon>
        <taxon>Pseudomonadati</taxon>
        <taxon>Bacteroidota</taxon>
        <taxon>Chitinophagia</taxon>
        <taxon>Chitinophagales</taxon>
        <taxon>Chitinophagaceae</taxon>
        <taxon>Filimonas</taxon>
    </lineage>
</organism>
<protein>
    <submittedName>
        <fullName evidence="4">Response regulator</fullName>
    </submittedName>
</protein>
<evidence type="ECO:0000313" key="4">
    <source>
        <dbReference type="EMBL" id="RXK87382.1"/>
    </source>
</evidence>
<dbReference type="OrthoDB" id="7631574at2"/>
<reference evidence="4 5" key="1">
    <citation type="submission" date="2019-01" db="EMBL/GenBank/DDBJ databases">
        <title>Filimonas sp. strain TTM-71.</title>
        <authorList>
            <person name="Chen W.-M."/>
        </authorList>
    </citation>
    <scope>NUCLEOTIDE SEQUENCE [LARGE SCALE GENOMIC DNA]</scope>
    <source>
        <strain evidence="4 5">TTM-71</strain>
    </source>
</reference>
<dbReference type="GO" id="GO:0000160">
    <property type="term" value="P:phosphorelay signal transduction system"/>
    <property type="evidence" value="ECO:0007669"/>
    <property type="project" value="InterPro"/>
</dbReference>
<dbReference type="Proteomes" id="UP000290545">
    <property type="component" value="Unassembled WGS sequence"/>
</dbReference>
<dbReference type="InterPro" id="IPR001789">
    <property type="entry name" value="Sig_transdc_resp-reg_receiver"/>
</dbReference>
<evidence type="ECO:0000313" key="5">
    <source>
        <dbReference type="Proteomes" id="UP000290545"/>
    </source>
</evidence>
<keyword evidence="1 2" id="KW-0597">Phosphoprotein</keyword>
<evidence type="ECO:0000259" key="3">
    <source>
        <dbReference type="PROSITE" id="PS50110"/>
    </source>
</evidence>
<accession>A0A4Q1DD24</accession>
<gene>
    <name evidence="4" type="ORF">ESB13_00935</name>
</gene>
<dbReference type="SUPFAM" id="SSF52172">
    <property type="entry name" value="CheY-like"/>
    <property type="match status" value="1"/>
</dbReference>
<feature type="modified residue" description="4-aspartylphosphate" evidence="2">
    <location>
        <position position="55"/>
    </location>
</feature>
<dbReference type="PROSITE" id="PS50110">
    <property type="entry name" value="RESPONSE_REGULATORY"/>
    <property type="match status" value="1"/>
</dbReference>
<dbReference type="PANTHER" id="PTHR44591:SF3">
    <property type="entry name" value="RESPONSE REGULATORY DOMAIN-CONTAINING PROTEIN"/>
    <property type="match status" value="1"/>
</dbReference>
<dbReference type="Gene3D" id="3.40.50.2300">
    <property type="match status" value="1"/>
</dbReference>
<dbReference type="InterPro" id="IPR011006">
    <property type="entry name" value="CheY-like_superfamily"/>
</dbReference>